<evidence type="ECO:0000313" key="3">
    <source>
        <dbReference type="Proteomes" id="UP001642540"/>
    </source>
</evidence>
<feature type="transmembrane region" description="Helical" evidence="1">
    <location>
        <begin position="144"/>
        <end position="164"/>
    </location>
</feature>
<name>A0ABP1RBM8_9HEXA</name>
<feature type="transmembrane region" description="Helical" evidence="1">
    <location>
        <begin position="267"/>
        <end position="292"/>
    </location>
</feature>
<feature type="transmembrane region" description="Helical" evidence="1">
    <location>
        <begin position="100"/>
        <end position="132"/>
    </location>
</feature>
<protein>
    <recommendedName>
        <fullName evidence="4">Odorant receptor</fullName>
    </recommendedName>
</protein>
<sequence length="360" mass="42132">MPYDWNKKKRLIELSKRGRIMMRLNFVLLLIAVCFCVGNCIRFHISNDYDNLNKTYMWTVAGLVVYYEEDGYSEFNSLLLRLRTMNPLYLPNHDPNTSKITWIIEGCLILIGFGCIGGILVSIAIIGIFPSYPIFLRSFFPAEMTGFNAILLPFIYLHPIYLIVILHWNYGIALSMYLIFGSTFVSFVVKEFRLGKESSWYKSSGQLRKYPTLCIEYRSVFIFLEEVLEQPGKMLIQTQAMATYFTVYALCILIRNEEGKIRIPTKIVLISWSFFAVVGWSLILWMGGWLYFCGQLILKSWKYHEWTSKSEKKYMNKFRKSCRPVTIHCGNLYTIRRLSVLKFIRGVLEGIFRTLLTLFK</sequence>
<proteinExistence type="predicted"/>
<comment type="caution">
    <text evidence="2">The sequence shown here is derived from an EMBL/GenBank/DDBJ whole genome shotgun (WGS) entry which is preliminary data.</text>
</comment>
<keyword evidence="1" id="KW-0472">Membrane</keyword>
<feature type="transmembrane region" description="Helical" evidence="1">
    <location>
        <begin position="234"/>
        <end position="255"/>
    </location>
</feature>
<evidence type="ECO:0000256" key="1">
    <source>
        <dbReference type="SAM" id="Phobius"/>
    </source>
</evidence>
<feature type="transmembrane region" description="Helical" evidence="1">
    <location>
        <begin position="170"/>
        <end position="189"/>
    </location>
</feature>
<reference evidence="2 3" key="1">
    <citation type="submission" date="2024-08" db="EMBL/GenBank/DDBJ databases">
        <authorList>
            <person name="Cucini C."/>
            <person name="Frati F."/>
        </authorList>
    </citation>
    <scope>NUCLEOTIDE SEQUENCE [LARGE SCALE GENOMIC DNA]</scope>
</reference>
<gene>
    <name evidence="2" type="ORF">ODALV1_LOCUS20925</name>
</gene>
<keyword evidence="3" id="KW-1185">Reference proteome</keyword>
<keyword evidence="1" id="KW-1133">Transmembrane helix</keyword>
<keyword evidence="1" id="KW-0812">Transmembrane</keyword>
<dbReference type="EMBL" id="CAXLJM020000069">
    <property type="protein sequence ID" value="CAL8125315.1"/>
    <property type="molecule type" value="Genomic_DNA"/>
</dbReference>
<evidence type="ECO:0008006" key="4">
    <source>
        <dbReference type="Google" id="ProtNLM"/>
    </source>
</evidence>
<accession>A0ABP1RBM8</accession>
<dbReference type="Proteomes" id="UP001642540">
    <property type="component" value="Unassembled WGS sequence"/>
</dbReference>
<evidence type="ECO:0000313" key="2">
    <source>
        <dbReference type="EMBL" id="CAL8125315.1"/>
    </source>
</evidence>
<organism evidence="2 3">
    <name type="scientific">Orchesella dallaii</name>
    <dbReference type="NCBI Taxonomy" id="48710"/>
    <lineage>
        <taxon>Eukaryota</taxon>
        <taxon>Metazoa</taxon>
        <taxon>Ecdysozoa</taxon>
        <taxon>Arthropoda</taxon>
        <taxon>Hexapoda</taxon>
        <taxon>Collembola</taxon>
        <taxon>Entomobryomorpha</taxon>
        <taxon>Entomobryoidea</taxon>
        <taxon>Orchesellidae</taxon>
        <taxon>Orchesellinae</taxon>
        <taxon>Orchesella</taxon>
    </lineage>
</organism>